<dbReference type="PROSITE" id="PS51462">
    <property type="entry name" value="NUDIX"/>
    <property type="match status" value="1"/>
</dbReference>
<evidence type="ECO:0000256" key="3">
    <source>
        <dbReference type="ARBA" id="ARBA00022457"/>
    </source>
</evidence>
<keyword evidence="4" id="KW-0235">DNA replication</keyword>
<comment type="caution">
    <text evidence="19">The sequence shown here is derived from an EMBL/GenBank/DDBJ whole genome shotgun (WGS) entry which is preliminary data.</text>
</comment>
<evidence type="ECO:0000256" key="10">
    <source>
        <dbReference type="ARBA" id="ARBA00035861"/>
    </source>
</evidence>
<keyword evidence="8" id="KW-0460">Magnesium</keyword>
<keyword evidence="20" id="KW-1185">Reference proteome</keyword>
<feature type="region of interest" description="Disordered" evidence="17">
    <location>
        <begin position="1"/>
        <end position="27"/>
    </location>
</feature>
<sequence length="121" mass="14031">MEQYDRVLVTQRSDSMPEPSRWEFPGGKLEPGETEVECLIREIKEELSLDVQPLQRLTPVRYTSSSGPIELIPYICKYHHGAINLVEHTAYQWAQYSDLTQYDWCPADVPIVEELLQLKGH</sequence>
<evidence type="ECO:0000256" key="6">
    <source>
        <dbReference type="ARBA" id="ARBA00022763"/>
    </source>
</evidence>
<accession>A0A399SFV4</accession>
<dbReference type="GO" id="GO:0008413">
    <property type="term" value="F:8-oxo-7,8-dihydroguanosine triphosphate pyrophosphatase activity"/>
    <property type="evidence" value="ECO:0007669"/>
    <property type="project" value="TreeGrafter"/>
</dbReference>
<proteinExistence type="inferred from homology"/>
<evidence type="ECO:0000256" key="5">
    <source>
        <dbReference type="ARBA" id="ARBA00022723"/>
    </source>
</evidence>
<keyword evidence="5" id="KW-0479">Metal-binding</keyword>
<evidence type="ECO:0000256" key="15">
    <source>
        <dbReference type="ARBA" id="ARBA00041979"/>
    </source>
</evidence>
<organism evidence="19 20">
    <name type="scientific">Pontibacter oryzae</name>
    <dbReference type="NCBI Taxonomy" id="2304593"/>
    <lineage>
        <taxon>Bacteria</taxon>
        <taxon>Pseudomonadati</taxon>
        <taxon>Bacteroidota</taxon>
        <taxon>Cytophagia</taxon>
        <taxon>Cytophagales</taxon>
        <taxon>Hymenobacteraceae</taxon>
        <taxon>Pontibacter</taxon>
    </lineage>
</organism>
<comment type="catalytic activity">
    <reaction evidence="10">
        <text>8-oxo-dGTP + H2O = 8-oxo-dGMP + diphosphate + H(+)</text>
        <dbReference type="Rhea" id="RHEA:31575"/>
        <dbReference type="ChEBI" id="CHEBI:15377"/>
        <dbReference type="ChEBI" id="CHEBI:15378"/>
        <dbReference type="ChEBI" id="CHEBI:33019"/>
        <dbReference type="ChEBI" id="CHEBI:63224"/>
        <dbReference type="ChEBI" id="CHEBI:77896"/>
        <dbReference type="EC" id="3.6.1.55"/>
    </reaction>
</comment>
<dbReference type="GO" id="GO:0035539">
    <property type="term" value="F:8-oxo-7,8-dihydrodeoxyguanosine triphosphate pyrophosphatase activity"/>
    <property type="evidence" value="ECO:0007669"/>
    <property type="project" value="UniProtKB-EC"/>
</dbReference>
<dbReference type="GO" id="GO:0006260">
    <property type="term" value="P:DNA replication"/>
    <property type="evidence" value="ECO:0007669"/>
    <property type="project" value="UniProtKB-KW"/>
</dbReference>
<dbReference type="GO" id="GO:0046872">
    <property type="term" value="F:metal ion binding"/>
    <property type="evidence" value="ECO:0007669"/>
    <property type="project" value="UniProtKB-KW"/>
</dbReference>
<keyword evidence="6" id="KW-0227">DNA damage</keyword>
<dbReference type="OrthoDB" id="9810648at2"/>
<dbReference type="GO" id="GO:0006281">
    <property type="term" value="P:DNA repair"/>
    <property type="evidence" value="ECO:0007669"/>
    <property type="project" value="UniProtKB-KW"/>
</dbReference>
<evidence type="ECO:0000313" key="19">
    <source>
        <dbReference type="EMBL" id="RIJ42088.1"/>
    </source>
</evidence>
<dbReference type="PANTHER" id="PTHR47707">
    <property type="entry name" value="8-OXO-DGTP DIPHOSPHATASE"/>
    <property type="match status" value="1"/>
</dbReference>
<evidence type="ECO:0000256" key="9">
    <source>
        <dbReference type="ARBA" id="ARBA00023204"/>
    </source>
</evidence>
<evidence type="ECO:0000256" key="1">
    <source>
        <dbReference type="ARBA" id="ARBA00001946"/>
    </source>
</evidence>
<reference evidence="20" key="1">
    <citation type="submission" date="2018-08" db="EMBL/GenBank/DDBJ databases">
        <title>Mucilaginibacter sp. MYSH2.</title>
        <authorList>
            <person name="Seo T."/>
        </authorList>
    </citation>
    <scope>NUCLEOTIDE SEQUENCE [LARGE SCALE GENOMIC DNA]</scope>
    <source>
        <strain evidence="20">KIRAN</strain>
    </source>
</reference>
<dbReference type="Pfam" id="PF00293">
    <property type="entry name" value="NUDIX"/>
    <property type="match status" value="1"/>
</dbReference>
<dbReference type="AlphaFoldDB" id="A0A399SFV4"/>
<evidence type="ECO:0000256" key="2">
    <source>
        <dbReference type="ARBA" id="ARBA00005582"/>
    </source>
</evidence>
<dbReference type="PANTHER" id="PTHR47707:SF1">
    <property type="entry name" value="NUDIX HYDROLASE FAMILY PROTEIN"/>
    <property type="match status" value="1"/>
</dbReference>
<gene>
    <name evidence="19" type="ORF">D1627_06380</name>
</gene>
<evidence type="ECO:0000256" key="14">
    <source>
        <dbReference type="ARBA" id="ARBA00041592"/>
    </source>
</evidence>
<protein>
    <recommendedName>
        <fullName evidence="13">8-oxo-dGTP diphosphatase</fullName>
        <ecNumber evidence="12">3.6.1.55</ecNumber>
    </recommendedName>
    <alternativeName>
        <fullName evidence="16">7,8-dihydro-8-oxoguanine-triphosphatase</fullName>
    </alternativeName>
    <alternativeName>
        <fullName evidence="15">Mutator protein MutT</fullName>
    </alternativeName>
    <alternativeName>
        <fullName evidence="14">dGTP pyrophosphohydrolase</fullName>
    </alternativeName>
</protein>
<dbReference type="GO" id="GO:0044716">
    <property type="term" value="F:8-oxo-GDP phosphatase activity"/>
    <property type="evidence" value="ECO:0007669"/>
    <property type="project" value="TreeGrafter"/>
</dbReference>
<dbReference type="EC" id="3.6.1.55" evidence="12"/>
<dbReference type="CDD" id="cd03425">
    <property type="entry name" value="NUDIX_MutT_NudA_like"/>
    <property type="match status" value="1"/>
</dbReference>
<dbReference type="GO" id="GO:0044715">
    <property type="term" value="F:8-oxo-dGDP phosphatase activity"/>
    <property type="evidence" value="ECO:0007669"/>
    <property type="project" value="TreeGrafter"/>
</dbReference>
<evidence type="ECO:0000256" key="7">
    <source>
        <dbReference type="ARBA" id="ARBA00022801"/>
    </source>
</evidence>
<dbReference type="InterPro" id="IPR047127">
    <property type="entry name" value="MutT-like"/>
</dbReference>
<keyword evidence="3" id="KW-0515">Mutator protein</keyword>
<evidence type="ECO:0000259" key="18">
    <source>
        <dbReference type="PROSITE" id="PS51462"/>
    </source>
</evidence>
<comment type="catalytic activity">
    <reaction evidence="11">
        <text>8-oxo-GTP + H2O = 8-oxo-GMP + diphosphate + H(+)</text>
        <dbReference type="Rhea" id="RHEA:67616"/>
        <dbReference type="ChEBI" id="CHEBI:15377"/>
        <dbReference type="ChEBI" id="CHEBI:15378"/>
        <dbReference type="ChEBI" id="CHEBI:33019"/>
        <dbReference type="ChEBI" id="CHEBI:143553"/>
        <dbReference type="ChEBI" id="CHEBI:145694"/>
    </reaction>
</comment>
<dbReference type="InterPro" id="IPR000086">
    <property type="entry name" value="NUDIX_hydrolase_dom"/>
</dbReference>
<evidence type="ECO:0000256" key="12">
    <source>
        <dbReference type="ARBA" id="ARBA00038905"/>
    </source>
</evidence>
<evidence type="ECO:0000256" key="13">
    <source>
        <dbReference type="ARBA" id="ARBA00040794"/>
    </source>
</evidence>
<feature type="domain" description="Nudix hydrolase" evidence="18">
    <location>
        <begin position="1"/>
        <end position="117"/>
    </location>
</feature>
<dbReference type="EMBL" id="QWGE01000002">
    <property type="protein sequence ID" value="RIJ42088.1"/>
    <property type="molecule type" value="Genomic_DNA"/>
</dbReference>
<evidence type="ECO:0000256" key="16">
    <source>
        <dbReference type="ARBA" id="ARBA00042798"/>
    </source>
</evidence>
<keyword evidence="9" id="KW-0234">DNA repair</keyword>
<dbReference type="PRINTS" id="PR00502">
    <property type="entry name" value="NUDIXFAMILY"/>
</dbReference>
<evidence type="ECO:0000256" key="17">
    <source>
        <dbReference type="SAM" id="MobiDB-lite"/>
    </source>
</evidence>
<dbReference type="Proteomes" id="UP000266005">
    <property type="component" value="Unassembled WGS sequence"/>
</dbReference>
<comment type="similarity">
    <text evidence="2">Belongs to the Nudix hydrolase family.</text>
</comment>
<dbReference type="SUPFAM" id="SSF55811">
    <property type="entry name" value="Nudix"/>
    <property type="match status" value="1"/>
</dbReference>
<dbReference type="Gene3D" id="3.90.79.10">
    <property type="entry name" value="Nucleoside Triphosphate Pyrophosphohydrolase"/>
    <property type="match status" value="1"/>
</dbReference>
<comment type="cofactor">
    <cofactor evidence="1">
        <name>Mg(2+)</name>
        <dbReference type="ChEBI" id="CHEBI:18420"/>
    </cofactor>
</comment>
<keyword evidence="7 19" id="KW-0378">Hydrolase</keyword>
<evidence type="ECO:0000313" key="20">
    <source>
        <dbReference type="Proteomes" id="UP000266005"/>
    </source>
</evidence>
<evidence type="ECO:0000256" key="8">
    <source>
        <dbReference type="ARBA" id="ARBA00022842"/>
    </source>
</evidence>
<evidence type="ECO:0000256" key="11">
    <source>
        <dbReference type="ARBA" id="ARBA00036904"/>
    </source>
</evidence>
<dbReference type="InterPro" id="IPR015797">
    <property type="entry name" value="NUDIX_hydrolase-like_dom_sf"/>
</dbReference>
<dbReference type="InterPro" id="IPR020476">
    <property type="entry name" value="Nudix_hydrolase"/>
</dbReference>
<evidence type="ECO:0000256" key="4">
    <source>
        <dbReference type="ARBA" id="ARBA00022705"/>
    </source>
</evidence>
<name>A0A399SFV4_9BACT</name>